<feature type="binding site" evidence="12">
    <location>
        <position position="475"/>
    </location>
    <ligand>
        <name>substrate</name>
    </ligand>
</feature>
<evidence type="ECO:0000256" key="2">
    <source>
        <dbReference type="ARBA" id="ARBA00011738"/>
    </source>
</evidence>
<dbReference type="SUPFAM" id="SSF52922">
    <property type="entry name" value="TK C-terminal domain-like"/>
    <property type="match status" value="1"/>
</dbReference>
<dbReference type="RefSeq" id="WP_106747569.1">
    <property type="nucleotide sequence ID" value="NZ_CP027668.1"/>
</dbReference>
<feature type="binding site" evidence="14">
    <location>
        <position position="160"/>
    </location>
    <ligand>
        <name>Mg(2+)</name>
        <dbReference type="ChEBI" id="CHEBI:18420"/>
    </ligand>
</feature>
<evidence type="ECO:0000256" key="16">
    <source>
        <dbReference type="RuleBase" id="RU004996"/>
    </source>
</evidence>
<feature type="binding site" evidence="12">
    <location>
        <position position="463"/>
    </location>
    <ligand>
        <name>substrate</name>
    </ligand>
</feature>
<dbReference type="PANTHER" id="PTHR43522:SF2">
    <property type="entry name" value="TRANSKETOLASE 1-RELATED"/>
    <property type="match status" value="1"/>
</dbReference>
<dbReference type="Gene3D" id="3.40.50.970">
    <property type="match status" value="2"/>
</dbReference>
<dbReference type="GO" id="GO:0046872">
    <property type="term" value="F:metal ion binding"/>
    <property type="evidence" value="ECO:0007669"/>
    <property type="project" value="UniProtKB-KW"/>
</dbReference>
<dbReference type="InterPro" id="IPR033247">
    <property type="entry name" value="Transketolase_fam"/>
</dbReference>
<sequence>MSTAALPRAQHDKLANAIRTLAMDAVEKAKSGHPGMPMGTADIATVLFSRFLKFDAANPTWPDRDRFVLSAGHGSMLVYALLYLTGAPEMTLDEIKNFRQLGSKTPGHPENFITKGVETTTGPLGQGIATAVGMALAEKMLAAEFGKKAVDHYTYVIASDGDLMEGISQEAIAMAGHWKLNKLIVLFDDNDISIDGPLSIADSVDQVKRFQAAGWRAERVDGHDPEAIAAAIERAQKSGKPSLIACKTVIGYGAPKKAGTSKAHGEPLGADELKAAKEKLGISPEPFSIAPDVLDAWRKIGARGAAARKTWESLFGTLPPKKQAEFNRRLAHERPAKLAKALAAHKKALIANPQHIATRKSSELAIEAIVPAMPEFLAGSADLTGSNNTKAKSAVAFSAKTPKGRYIHYGIREHGMAAAMNGIALHGGFAPNGATFLVFTDYCRPAMRLSALMGTGVVYVMTHDSIGLGEDGPTHQPVEHVAALRAMPNMRVFRPCDAIEVAECWELALNRTDGPTTLALTRQNLPQLRTEVKANRSAAGAYELMKAEGGKAQVTLFATGSEVEVAVGARKLLADKGIVARVVSVPSLDLFLEQSAEIRETVIGDAPVKVAIEAGVRMGWDAVIGNDGIFVGMTGFGASAPYKELYKHFGITPEATAEAVLARIG</sequence>
<comment type="cofactor">
    <cofactor evidence="14">
        <name>Mg(2+)</name>
        <dbReference type="ChEBI" id="CHEBI:18420"/>
    </cofactor>
    <text evidence="14">Binds 1 Mg(2+) ion per subunit. Can also utilize other divalent metal cations, such as Ca(2+), Mn(2+) and Co(2+).</text>
</comment>
<proteinExistence type="inferred from homology"/>
<reference evidence="18 19" key="1">
    <citation type="submission" date="2018-03" db="EMBL/GenBank/DDBJ databases">
        <title>Genome sequencing of Phreatobacter sp.</title>
        <authorList>
            <person name="Kim S.-J."/>
            <person name="Heo J."/>
            <person name="Kwon S.-W."/>
        </authorList>
    </citation>
    <scope>NUCLEOTIDE SEQUENCE [LARGE SCALE GENOMIC DNA]</scope>
    <source>
        <strain evidence="18 19">S-12</strain>
    </source>
</reference>
<evidence type="ECO:0000256" key="1">
    <source>
        <dbReference type="ARBA" id="ARBA00007131"/>
    </source>
</evidence>
<dbReference type="CDD" id="cd02012">
    <property type="entry name" value="TPP_TK"/>
    <property type="match status" value="1"/>
</dbReference>
<evidence type="ECO:0000256" key="11">
    <source>
        <dbReference type="PIRSR" id="PIRSR605478-1"/>
    </source>
</evidence>
<dbReference type="Gene3D" id="3.40.50.920">
    <property type="match status" value="1"/>
</dbReference>
<dbReference type="CDD" id="cd07033">
    <property type="entry name" value="TPP_PYR_DXS_TK_like"/>
    <property type="match status" value="1"/>
</dbReference>
<comment type="catalytic activity">
    <reaction evidence="9 16">
        <text>D-sedoheptulose 7-phosphate + D-glyceraldehyde 3-phosphate = aldehydo-D-ribose 5-phosphate + D-xylulose 5-phosphate</text>
        <dbReference type="Rhea" id="RHEA:10508"/>
        <dbReference type="ChEBI" id="CHEBI:57483"/>
        <dbReference type="ChEBI" id="CHEBI:57737"/>
        <dbReference type="ChEBI" id="CHEBI:58273"/>
        <dbReference type="ChEBI" id="CHEBI:59776"/>
        <dbReference type="EC" id="2.2.1.1"/>
    </reaction>
</comment>
<dbReference type="GO" id="GO:0005829">
    <property type="term" value="C:cytosol"/>
    <property type="evidence" value="ECO:0007669"/>
    <property type="project" value="TreeGrafter"/>
</dbReference>
<feature type="active site" description="Proton donor" evidence="11">
    <location>
        <position position="413"/>
    </location>
</feature>
<evidence type="ECO:0000256" key="14">
    <source>
        <dbReference type="PIRSR" id="PIRSR605478-4"/>
    </source>
</evidence>
<dbReference type="InterPro" id="IPR005475">
    <property type="entry name" value="Transketolase-like_Pyr-bd"/>
</dbReference>
<gene>
    <name evidence="18" type="primary">tkt</name>
    <name evidence="18" type="ORF">C6569_03660</name>
</gene>
<feature type="site" description="Important for catalytic activity" evidence="15">
    <location>
        <position position="33"/>
    </location>
</feature>
<feature type="site" description="Important for catalytic activity" evidence="15">
    <location>
        <position position="264"/>
    </location>
</feature>
<dbReference type="OrthoDB" id="8732661at2"/>
<keyword evidence="4 16" id="KW-0808">Transferase</keyword>
<dbReference type="KEGG" id="phr:C6569_03660"/>
<feature type="binding site" evidence="12">
    <location>
        <position position="33"/>
    </location>
    <ligand>
        <name>substrate</name>
    </ligand>
</feature>
<dbReference type="InterPro" id="IPR009014">
    <property type="entry name" value="Transketo_C/PFOR_II"/>
</dbReference>
<dbReference type="SUPFAM" id="SSF52518">
    <property type="entry name" value="Thiamin diphosphate-binding fold (THDP-binding)"/>
    <property type="match status" value="2"/>
</dbReference>
<dbReference type="GO" id="GO:0004802">
    <property type="term" value="F:transketolase activity"/>
    <property type="evidence" value="ECO:0007669"/>
    <property type="project" value="UniProtKB-UniRule"/>
</dbReference>
<dbReference type="InterPro" id="IPR055152">
    <property type="entry name" value="Transketolase-like_C_2"/>
</dbReference>
<comment type="cofactor">
    <cofactor evidence="16">
        <name>Mg(2+)</name>
        <dbReference type="ChEBI" id="CHEBI:18420"/>
    </cofactor>
    <cofactor evidence="16">
        <name>Ca(2+)</name>
        <dbReference type="ChEBI" id="CHEBI:29108"/>
    </cofactor>
    <cofactor evidence="16">
        <name>Mn(2+)</name>
        <dbReference type="ChEBI" id="CHEBI:29035"/>
    </cofactor>
    <cofactor evidence="16">
        <name>Co(2+)</name>
        <dbReference type="ChEBI" id="CHEBI:48828"/>
    </cofactor>
    <text evidence="16">Binds 1 Mg(2+) ion per subunit. Can also utilize other divalent metal cations, such as Ca(2+), Mn(2+) and Co(2+).</text>
</comment>
<evidence type="ECO:0000256" key="8">
    <source>
        <dbReference type="ARBA" id="ARBA00023052"/>
    </source>
</evidence>
<feature type="binding site" evidence="13">
    <location>
        <position position="439"/>
    </location>
    <ligand>
        <name>thiamine diphosphate</name>
        <dbReference type="ChEBI" id="CHEBI:58937"/>
    </ligand>
</feature>
<keyword evidence="19" id="KW-1185">Reference proteome</keyword>
<keyword evidence="8 13" id="KW-0786">Thiamine pyrophosphate</keyword>
<feature type="binding site" evidence="12">
    <location>
        <position position="264"/>
    </location>
    <ligand>
        <name>substrate</name>
    </ligand>
</feature>
<dbReference type="PANTHER" id="PTHR43522">
    <property type="entry name" value="TRANSKETOLASE"/>
    <property type="match status" value="1"/>
</dbReference>
<dbReference type="InterPro" id="IPR005478">
    <property type="entry name" value="Transketolase_bac-like"/>
</dbReference>
<dbReference type="PROSITE" id="PS00801">
    <property type="entry name" value="TRANSKETOLASE_1"/>
    <property type="match status" value="1"/>
</dbReference>
<evidence type="ECO:0000256" key="7">
    <source>
        <dbReference type="ARBA" id="ARBA00022842"/>
    </source>
</evidence>
<evidence type="ECO:0000256" key="15">
    <source>
        <dbReference type="PIRSR" id="PIRSR605478-5"/>
    </source>
</evidence>
<dbReference type="EMBL" id="CP027668">
    <property type="protein sequence ID" value="AVO44239.1"/>
    <property type="molecule type" value="Genomic_DNA"/>
</dbReference>
<evidence type="ECO:0000256" key="12">
    <source>
        <dbReference type="PIRSR" id="PIRSR605478-2"/>
    </source>
</evidence>
<feature type="binding site" evidence="12">
    <location>
        <position position="471"/>
    </location>
    <ligand>
        <name>substrate</name>
    </ligand>
</feature>
<evidence type="ECO:0000256" key="5">
    <source>
        <dbReference type="ARBA" id="ARBA00022723"/>
    </source>
</evidence>
<evidence type="ECO:0000313" key="19">
    <source>
        <dbReference type="Proteomes" id="UP000237889"/>
    </source>
</evidence>
<protein>
    <recommendedName>
        <fullName evidence="3 10">Transketolase</fullName>
        <ecNumber evidence="3 10">2.2.1.1</ecNumber>
    </recommendedName>
</protein>
<feature type="binding site" evidence="13">
    <location>
        <position position="73"/>
    </location>
    <ligand>
        <name>thiamine diphosphate</name>
        <dbReference type="ChEBI" id="CHEBI:58937"/>
    </ligand>
</feature>
<dbReference type="SMART" id="SM00861">
    <property type="entry name" value="Transket_pyr"/>
    <property type="match status" value="1"/>
</dbReference>
<evidence type="ECO:0000256" key="13">
    <source>
        <dbReference type="PIRSR" id="PIRSR605478-3"/>
    </source>
</evidence>
<comment type="subunit">
    <text evidence="2 16">Homodimer.</text>
</comment>
<dbReference type="Proteomes" id="UP000237889">
    <property type="component" value="Chromosome"/>
</dbReference>
<dbReference type="InterPro" id="IPR005474">
    <property type="entry name" value="Transketolase_N"/>
</dbReference>
<dbReference type="InterPro" id="IPR049557">
    <property type="entry name" value="Transketolase_CS"/>
</dbReference>
<evidence type="ECO:0000256" key="9">
    <source>
        <dbReference type="ARBA" id="ARBA00049473"/>
    </source>
</evidence>
<dbReference type="GO" id="GO:0006098">
    <property type="term" value="P:pentose-phosphate shunt"/>
    <property type="evidence" value="ECO:0007669"/>
    <property type="project" value="TreeGrafter"/>
</dbReference>
<organism evidence="18 19">
    <name type="scientific">Phreatobacter cathodiphilus</name>
    <dbReference type="NCBI Taxonomy" id="1868589"/>
    <lineage>
        <taxon>Bacteria</taxon>
        <taxon>Pseudomonadati</taxon>
        <taxon>Pseudomonadota</taxon>
        <taxon>Alphaproteobacteria</taxon>
        <taxon>Hyphomicrobiales</taxon>
        <taxon>Phreatobacteraceae</taxon>
        <taxon>Phreatobacter</taxon>
    </lineage>
</organism>
<accession>A0A2S0N7U7</accession>
<evidence type="ECO:0000256" key="10">
    <source>
        <dbReference type="NCBIfam" id="TIGR00232"/>
    </source>
</evidence>
<evidence type="ECO:0000259" key="17">
    <source>
        <dbReference type="SMART" id="SM00861"/>
    </source>
</evidence>
<feature type="binding site" evidence="14">
    <location>
        <position position="190"/>
    </location>
    <ligand>
        <name>Mg(2+)</name>
        <dbReference type="ChEBI" id="CHEBI:18420"/>
    </ligand>
</feature>
<feature type="binding site" evidence="13">
    <location>
        <position position="264"/>
    </location>
    <ligand>
        <name>thiamine diphosphate</name>
        <dbReference type="ChEBI" id="CHEBI:58937"/>
    </ligand>
</feature>
<evidence type="ECO:0000256" key="3">
    <source>
        <dbReference type="ARBA" id="ARBA00013152"/>
    </source>
</evidence>
<dbReference type="Pfam" id="PF22613">
    <property type="entry name" value="Transketolase_C_1"/>
    <property type="match status" value="1"/>
</dbReference>
<feature type="binding site" evidence="12">
    <location>
        <position position="359"/>
    </location>
    <ligand>
        <name>substrate</name>
    </ligand>
</feature>
<dbReference type="AlphaFoldDB" id="A0A2S0N7U7"/>
<feature type="binding site" evidence="12">
    <location>
        <position position="386"/>
    </location>
    <ligand>
        <name>substrate</name>
    </ligand>
</feature>
<dbReference type="FunFam" id="3.40.50.970:FF:000004">
    <property type="entry name" value="Transketolase"/>
    <property type="match status" value="1"/>
</dbReference>
<evidence type="ECO:0000256" key="6">
    <source>
        <dbReference type="ARBA" id="ARBA00022837"/>
    </source>
</evidence>
<comment type="cofactor">
    <cofactor evidence="13">
        <name>thiamine diphosphate</name>
        <dbReference type="ChEBI" id="CHEBI:58937"/>
    </cofactor>
    <text evidence="13">Binds 1 thiamine pyrophosphate per subunit. During the reaction, the substrate forms a covalent intermediate with the cofactor.</text>
</comment>
<feature type="binding site" evidence="13">
    <location>
        <position position="161"/>
    </location>
    <ligand>
        <name>thiamine diphosphate</name>
        <dbReference type="ChEBI" id="CHEBI:58937"/>
    </ligand>
</feature>
<dbReference type="NCBIfam" id="TIGR00232">
    <property type="entry name" value="tktlase_bact"/>
    <property type="match status" value="1"/>
</dbReference>
<dbReference type="EC" id="2.2.1.1" evidence="3 10"/>
<dbReference type="Pfam" id="PF02779">
    <property type="entry name" value="Transket_pyr"/>
    <property type="match status" value="1"/>
</dbReference>
<feature type="binding site" evidence="13">
    <location>
        <position position="190"/>
    </location>
    <ligand>
        <name>thiamine diphosphate</name>
        <dbReference type="ChEBI" id="CHEBI:58937"/>
    </ligand>
</feature>
<feature type="domain" description="Transketolase-like pyrimidine-binding" evidence="17">
    <location>
        <begin position="356"/>
        <end position="527"/>
    </location>
</feature>
<dbReference type="FunFam" id="3.40.50.970:FF:000003">
    <property type="entry name" value="Transketolase"/>
    <property type="match status" value="1"/>
</dbReference>
<keyword evidence="5 14" id="KW-0479">Metal-binding</keyword>
<dbReference type="InterPro" id="IPR020826">
    <property type="entry name" value="Transketolase_BS"/>
</dbReference>
<dbReference type="InterPro" id="IPR029061">
    <property type="entry name" value="THDP-binding"/>
</dbReference>
<feature type="binding site" evidence="13">
    <location>
        <begin position="122"/>
        <end position="124"/>
    </location>
    <ligand>
        <name>thiamine diphosphate</name>
        <dbReference type="ChEBI" id="CHEBI:58937"/>
    </ligand>
</feature>
<name>A0A2S0N7U7_9HYPH</name>
<dbReference type="Pfam" id="PF00456">
    <property type="entry name" value="Transketolase_N"/>
    <property type="match status" value="1"/>
</dbReference>
<evidence type="ECO:0000313" key="18">
    <source>
        <dbReference type="EMBL" id="AVO44239.1"/>
    </source>
</evidence>
<keyword evidence="6 16" id="KW-0106">Calcium</keyword>
<keyword evidence="7 14" id="KW-0460">Magnesium</keyword>
<feature type="binding site" evidence="14">
    <location>
        <position position="192"/>
    </location>
    <ligand>
        <name>Mg(2+)</name>
        <dbReference type="ChEBI" id="CHEBI:18420"/>
    </ligand>
</feature>
<feature type="binding site" evidence="12">
    <location>
        <position position="522"/>
    </location>
    <ligand>
        <name>substrate</name>
    </ligand>
</feature>
<dbReference type="PROSITE" id="PS00802">
    <property type="entry name" value="TRANSKETOLASE_2"/>
    <property type="match status" value="1"/>
</dbReference>
<evidence type="ECO:0000256" key="4">
    <source>
        <dbReference type="ARBA" id="ARBA00022679"/>
    </source>
</evidence>
<comment type="similarity">
    <text evidence="1 16">Belongs to the transketolase family.</text>
</comment>
<comment type="function">
    <text evidence="16">Catalyzes the transfer of a two-carbon ketol group from a ketose donor to an aldose acceptor, via a covalent intermediate with the cofactor thiamine pyrophosphate.</text>
</comment>